<comment type="caution">
    <text evidence="2">The sequence shown here is derived from an EMBL/GenBank/DDBJ whole genome shotgun (WGS) entry which is preliminary data.</text>
</comment>
<reference evidence="2 3" key="1">
    <citation type="submission" date="2024-02" db="EMBL/GenBank/DDBJ databases">
        <authorList>
            <person name="Chen Y."/>
            <person name="Shah S."/>
            <person name="Dougan E. K."/>
            <person name="Thang M."/>
            <person name="Chan C."/>
        </authorList>
    </citation>
    <scope>NUCLEOTIDE SEQUENCE [LARGE SCALE GENOMIC DNA]</scope>
</reference>
<sequence length="534" mass="61748">MEVMTDEHRIAQLDPQERDKILRQLSLVHSSTGHGSYHLLVQALKRQQARPQVLALARTFRCSACEERKRPDPRSRANLKVFTDRWKSIQVDAAFWRNPRDNKQSQFVVLLDEASRFMVTALIPGHKRGISPQEYIEIFEQKWKPYFGVPDVVRSDPEGAWRSQVIQDYFTGDLVFYWRTQILGNEKQSWNRGRYVGPARVLALETRNDEDGRLSPSSVAWLVKGNRIVKVSERRLSQEEHEQFQGAKKVEVDKFIASEALQALPPHLRPNKEQALRMRWILVWKKKEDGSVKPKARAVVLGYQDPDYANRPTFAPTMTRQTRQVLLQWAANHRAEVKKGDVAAAFLQGREFARDLYLIPTPEICTAMNIAPESVVKMRKACYGLVEAPIEWFETMNTFLRSQGLEQLKSDPCCWRLRDPTTGQTVGLVSGHVDDFLFSGLPQNQQWEAAERSIRERFNWGEWEVNDFVQCGVRVRAQKDHSFWLDQEKYVQDIQEINIPKNRRETPKESTTDAEKTELRGLLGALDKAAHQMG</sequence>
<dbReference type="Pfam" id="PF07727">
    <property type="entry name" value="RVT_2"/>
    <property type="match status" value="1"/>
</dbReference>
<proteinExistence type="predicted"/>
<evidence type="ECO:0000313" key="2">
    <source>
        <dbReference type="EMBL" id="CAK9063413.1"/>
    </source>
</evidence>
<gene>
    <name evidence="2" type="ORF">SCF082_LOCUS32841</name>
</gene>
<organism evidence="2 3">
    <name type="scientific">Durusdinium trenchii</name>
    <dbReference type="NCBI Taxonomy" id="1381693"/>
    <lineage>
        <taxon>Eukaryota</taxon>
        <taxon>Sar</taxon>
        <taxon>Alveolata</taxon>
        <taxon>Dinophyceae</taxon>
        <taxon>Suessiales</taxon>
        <taxon>Symbiodiniaceae</taxon>
        <taxon>Durusdinium</taxon>
    </lineage>
</organism>
<accession>A0ABP0NIV0</accession>
<name>A0ABP0NIV0_9DINO</name>
<feature type="domain" description="Reverse transcriptase Ty1/copia-type" evidence="1">
    <location>
        <begin position="270"/>
        <end position="494"/>
    </location>
</feature>
<keyword evidence="3" id="KW-1185">Reference proteome</keyword>
<dbReference type="InterPro" id="IPR013103">
    <property type="entry name" value="RVT_2"/>
</dbReference>
<evidence type="ECO:0000313" key="3">
    <source>
        <dbReference type="Proteomes" id="UP001642464"/>
    </source>
</evidence>
<protein>
    <submittedName>
        <fullName evidence="2">Retrovirus-related Pol polyprotein from transposon TNT 1-94</fullName>
    </submittedName>
</protein>
<dbReference type="EMBL" id="CAXAMM010028779">
    <property type="protein sequence ID" value="CAK9063413.1"/>
    <property type="molecule type" value="Genomic_DNA"/>
</dbReference>
<evidence type="ECO:0000259" key="1">
    <source>
        <dbReference type="Pfam" id="PF07727"/>
    </source>
</evidence>
<dbReference type="Proteomes" id="UP001642464">
    <property type="component" value="Unassembled WGS sequence"/>
</dbReference>